<evidence type="ECO:0000313" key="11">
    <source>
        <dbReference type="EMBL" id="KAK9501888.1"/>
    </source>
</evidence>
<evidence type="ECO:0000256" key="7">
    <source>
        <dbReference type="PROSITE-ProRule" id="PRU00288"/>
    </source>
</evidence>
<dbReference type="SUPFAM" id="SSF50729">
    <property type="entry name" value="PH domain-like"/>
    <property type="match status" value="1"/>
</dbReference>
<dbReference type="PANTHER" id="PTHR23180">
    <property type="entry name" value="CENTAURIN/ARF"/>
    <property type="match status" value="1"/>
</dbReference>
<dbReference type="SUPFAM" id="SSF103657">
    <property type="entry name" value="BAR/IMD domain-like"/>
    <property type="match status" value="1"/>
</dbReference>
<accession>A0AAW1CYE1</accession>
<evidence type="ECO:0000256" key="1">
    <source>
        <dbReference type="ARBA" id="ARBA00022723"/>
    </source>
</evidence>
<dbReference type="Pfam" id="PF16746">
    <property type="entry name" value="BAR_3"/>
    <property type="match status" value="1"/>
</dbReference>
<dbReference type="FunFam" id="1.20.1270.60:FF:000025">
    <property type="entry name" value="arf-GAP with coiled-coil, ANK repeat and PH domain-containing protein 2"/>
    <property type="match status" value="1"/>
</dbReference>
<evidence type="ECO:0000256" key="6">
    <source>
        <dbReference type="PROSITE-ProRule" id="PRU00023"/>
    </source>
</evidence>
<feature type="domain" description="PH" evidence="9">
    <location>
        <begin position="254"/>
        <end position="350"/>
    </location>
</feature>
<dbReference type="InterPro" id="IPR001849">
    <property type="entry name" value="PH_domain"/>
</dbReference>
<name>A0AAW1CYE1_9HEMI</name>
<reference evidence="11 12" key="1">
    <citation type="submission" date="2022-12" db="EMBL/GenBank/DDBJ databases">
        <title>Chromosome-level genome assembly of true bugs.</title>
        <authorList>
            <person name="Ma L."/>
            <person name="Li H."/>
        </authorList>
    </citation>
    <scope>NUCLEOTIDE SEQUENCE [LARGE SCALE GENOMIC DNA]</scope>
    <source>
        <strain evidence="11">Lab_2022b</strain>
    </source>
</reference>
<feature type="repeat" description="ANK" evidence="6">
    <location>
        <begin position="619"/>
        <end position="651"/>
    </location>
</feature>
<keyword evidence="2" id="KW-0677">Repeat</keyword>
<keyword evidence="5 6" id="KW-0040">ANK repeat</keyword>
<feature type="domain" description="Arf-GAP" evidence="10">
    <location>
        <begin position="380"/>
        <end position="494"/>
    </location>
</feature>
<keyword evidence="4" id="KW-0862">Zinc</keyword>
<dbReference type="InterPro" id="IPR027267">
    <property type="entry name" value="AH/BAR_dom_sf"/>
</dbReference>
<dbReference type="Gene3D" id="1.20.1270.60">
    <property type="entry name" value="Arfaptin homology (AH) domain/BAR domain"/>
    <property type="match status" value="1"/>
</dbReference>
<dbReference type="PRINTS" id="PR00405">
    <property type="entry name" value="REVINTRACTNG"/>
</dbReference>
<dbReference type="AlphaFoldDB" id="A0AAW1CYE1"/>
<dbReference type="FunFam" id="2.30.29.30:FF:000026">
    <property type="entry name" value="Arf-GAP with coiled-coil, ANK repeat and PH domain-containing protein 2"/>
    <property type="match status" value="1"/>
</dbReference>
<evidence type="ECO:0000256" key="5">
    <source>
        <dbReference type="ARBA" id="ARBA00023043"/>
    </source>
</evidence>
<dbReference type="InterPro" id="IPR036770">
    <property type="entry name" value="Ankyrin_rpt-contain_sf"/>
</dbReference>
<dbReference type="InterPro" id="IPR002110">
    <property type="entry name" value="Ankyrin_rpt"/>
</dbReference>
<dbReference type="CDD" id="cd13250">
    <property type="entry name" value="PH_ACAP"/>
    <property type="match status" value="1"/>
</dbReference>
<evidence type="ECO:0000313" key="12">
    <source>
        <dbReference type="Proteomes" id="UP001461498"/>
    </source>
</evidence>
<evidence type="ECO:0000256" key="3">
    <source>
        <dbReference type="ARBA" id="ARBA00022771"/>
    </source>
</evidence>
<dbReference type="Pfam" id="PF00169">
    <property type="entry name" value="PH"/>
    <property type="match status" value="1"/>
</dbReference>
<proteinExistence type="predicted"/>
<dbReference type="InterPro" id="IPR045258">
    <property type="entry name" value="ACAP1/2/3-like"/>
</dbReference>
<dbReference type="PROSITE" id="PS50003">
    <property type="entry name" value="PH_DOMAIN"/>
    <property type="match status" value="1"/>
</dbReference>
<evidence type="ECO:0000256" key="4">
    <source>
        <dbReference type="ARBA" id="ARBA00022833"/>
    </source>
</evidence>
<dbReference type="GO" id="GO:0005737">
    <property type="term" value="C:cytoplasm"/>
    <property type="evidence" value="ECO:0007669"/>
    <property type="project" value="InterPro"/>
</dbReference>
<dbReference type="Gene3D" id="1.25.40.20">
    <property type="entry name" value="Ankyrin repeat-containing domain"/>
    <property type="match status" value="1"/>
</dbReference>
<feature type="compositionally biased region" description="Polar residues" evidence="8">
    <location>
        <begin position="748"/>
        <end position="763"/>
    </location>
</feature>
<dbReference type="SMART" id="SM00248">
    <property type="entry name" value="ANK"/>
    <property type="match status" value="3"/>
</dbReference>
<dbReference type="SUPFAM" id="SSF57863">
    <property type="entry name" value="ArfGap/RecO-like zinc finger"/>
    <property type="match status" value="1"/>
</dbReference>
<dbReference type="InterPro" id="IPR037278">
    <property type="entry name" value="ARFGAP/RecO"/>
</dbReference>
<dbReference type="InterPro" id="IPR001164">
    <property type="entry name" value="ArfGAP_dom"/>
</dbReference>
<dbReference type="PROSITE" id="PS50297">
    <property type="entry name" value="ANK_REP_REGION"/>
    <property type="match status" value="1"/>
</dbReference>
<dbReference type="CDD" id="cd08835">
    <property type="entry name" value="ArfGap_ACAP"/>
    <property type="match status" value="1"/>
</dbReference>
<dbReference type="FunFam" id="1.10.220.150:FF:000007">
    <property type="entry name" value="Arf-GAP with coiled-coil, ANK repeat and PH domain-containing protein 2"/>
    <property type="match status" value="1"/>
</dbReference>
<dbReference type="Pfam" id="PF12796">
    <property type="entry name" value="Ank_2"/>
    <property type="match status" value="1"/>
</dbReference>
<evidence type="ECO:0000256" key="2">
    <source>
        <dbReference type="ARBA" id="ARBA00022737"/>
    </source>
</evidence>
<dbReference type="PROSITE" id="PS50115">
    <property type="entry name" value="ARFGAP"/>
    <property type="match status" value="1"/>
</dbReference>
<dbReference type="InterPro" id="IPR004148">
    <property type="entry name" value="BAR_dom"/>
</dbReference>
<dbReference type="GO" id="GO:0005096">
    <property type="term" value="F:GTPase activator activity"/>
    <property type="evidence" value="ECO:0007669"/>
    <property type="project" value="InterPro"/>
</dbReference>
<comment type="caution">
    <text evidence="11">The sequence shown here is derived from an EMBL/GenBank/DDBJ whole genome shotgun (WGS) entry which is preliminary data.</text>
</comment>
<sequence>MVAADLLPECLKDSPKFRSTLAEEESQIAFLEAKLERVLRACGTMVDCGKTFINQQTQFTNSLWELNSCFNDDSETTAHFSRIIHSLQEMNKYHSILLDQASRTILKNLSNFIKNDIKGMWDSRQHFDKISSDLDIALSRNSQVPKSKPVEIEQANGILQATTTCFRHTVLDHVYCVTMLQSRKKHEILGTLLSYMQAYSTYFHQGYDLCEGQQLFLRTLDEEIVQMRSESTKLEKTLGNRHTLVTNIINDDPSEAMQGYLFKRTTNAFKTWHRRWFCLKNNQLVYRKRTGEDHYTIMEEDLKLCSVKPAVDSERRFCFEVLSPTRSHMLQADSEEMFNKWISALQKGIGAALQHVMHSQEQQQSNYNNSEDSCNNNRRTKIWDQLARIPGNDICCDCKSPEPRWASINLGITLCIDCSGVHRSLGVHYSKVRSLTLDAWEPEILKVMAELGNNVVNSVYEANIDPNIERATPSCNGTIREAYIKKKWVERAFVSGINLSPLRCKRKWSVRKLRRRAKSRDKSASSTPAHTPTVEEPDEVVILGEELDQKQPLTAVIDLESEDDSTEGEDNISTVSEEDISKLSPTLLLYKASCAHNIPVMSQALALGAEKLWVNPEQDNASHLHQAIISGSVMACEYLLLNGVPINAQDSNGKTPLHLATEMGHTAQVCLLLKHRANQHLKDINGVEPLDTAVKMANADIVTLLRLGRLNEEMKDSESGTDDTFNDVVRDFSQLVFDPSGKMIRPPLTNSNSTESTITKGTG</sequence>
<evidence type="ECO:0000256" key="8">
    <source>
        <dbReference type="SAM" id="MobiDB-lite"/>
    </source>
</evidence>
<dbReference type="InterPro" id="IPR011993">
    <property type="entry name" value="PH-like_dom_sf"/>
</dbReference>
<evidence type="ECO:0000259" key="9">
    <source>
        <dbReference type="PROSITE" id="PS50003"/>
    </source>
</evidence>
<dbReference type="Gene3D" id="1.10.220.150">
    <property type="entry name" value="Arf GTPase activating protein"/>
    <property type="match status" value="1"/>
</dbReference>
<dbReference type="PROSITE" id="PS50088">
    <property type="entry name" value="ANK_REPEAT"/>
    <property type="match status" value="2"/>
</dbReference>
<keyword evidence="12" id="KW-1185">Reference proteome</keyword>
<dbReference type="CDD" id="cd07603">
    <property type="entry name" value="BAR_ACAPs"/>
    <property type="match status" value="1"/>
</dbReference>
<keyword evidence="3 7" id="KW-0863">Zinc-finger</keyword>
<dbReference type="PANTHER" id="PTHR23180:SF399">
    <property type="entry name" value="BLOWN FUSE, ISOFORM A-RELATED"/>
    <property type="match status" value="1"/>
</dbReference>
<feature type="region of interest" description="Disordered" evidence="8">
    <location>
        <begin position="740"/>
        <end position="763"/>
    </location>
</feature>
<evidence type="ECO:0008006" key="13">
    <source>
        <dbReference type="Google" id="ProtNLM"/>
    </source>
</evidence>
<feature type="repeat" description="ANK" evidence="6">
    <location>
        <begin position="652"/>
        <end position="684"/>
    </location>
</feature>
<dbReference type="SMART" id="SM00233">
    <property type="entry name" value="PH"/>
    <property type="match status" value="1"/>
</dbReference>
<dbReference type="Gene3D" id="2.30.29.30">
    <property type="entry name" value="Pleckstrin-homology domain (PH domain)/Phosphotyrosine-binding domain (PTB)"/>
    <property type="match status" value="1"/>
</dbReference>
<dbReference type="SUPFAM" id="SSF48403">
    <property type="entry name" value="Ankyrin repeat"/>
    <property type="match status" value="1"/>
</dbReference>
<dbReference type="Proteomes" id="UP001461498">
    <property type="component" value="Unassembled WGS sequence"/>
</dbReference>
<keyword evidence="1" id="KW-0479">Metal-binding</keyword>
<dbReference type="InterPro" id="IPR038508">
    <property type="entry name" value="ArfGAP_dom_sf"/>
</dbReference>
<gene>
    <name evidence="11" type="ORF">O3M35_012526</name>
</gene>
<evidence type="ECO:0000259" key="10">
    <source>
        <dbReference type="PROSITE" id="PS50115"/>
    </source>
</evidence>
<dbReference type="GO" id="GO:0008270">
    <property type="term" value="F:zinc ion binding"/>
    <property type="evidence" value="ECO:0007669"/>
    <property type="project" value="UniProtKB-KW"/>
</dbReference>
<dbReference type="Pfam" id="PF01412">
    <property type="entry name" value="ArfGap"/>
    <property type="match status" value="1"/>
</dbReference>
<dbReference type="EMBL" id="JAPXFL010000009">
    <property type="protein sequence ID" value="KAK9501888.1"/>
    <property type="molecule type" value="Genomic_DNA"/>
</dbReference>
<dbReference type="SMART" id="SM00105">
    <property type="entry name" value="ArfGap"/>
    <property type="match status" value="1"/>
</dbReference>
<protein>
    <recommendedName>
        <fullName evidence="13">Arf-GAP with coiled-coil, ANK repeat and PH domain-containing protein 2</fullName>
    </recommendedName>
</protein>
<feature type="region of interest" description="Disordered" evidence="8">
    <location>
        <begin position="513"/>
        <end position="535"/>
    </location>
</feature>
<organism evidence="11 12">
    <name type="scientific">Rhynocoris fuscipes</name>
    <dbReference type="NCBI Taxonomy" id="488301"/>
    <lineage>
        <taxon>Eukaryota</taxon>
        <taxon>Metazoa</taxon>
        <taxon>Ecdysozoa</taxon>
        <taxon>Arthropoda</taxon>
        <taxon>Hexapoda</taxon>
        <taxon>Insecta</taxon>
        <taxon>Pterygota</taxon>
        <taxon>Neoptera</taxon>
        <taxon>Paraneoptera</taxon>
        <taxon>Hemiptera</taxon>
        <taxon>Heteroptera</taxon>
        <taxon>Panheteroptera</taxon>
        <taxon>Cimicomorpha</taxon>
        <taxon>Reduviidae</taxon>
        <taxon>Harpactorinae</taxon>
        <taxon>Harpactorini</taxon>
        <taxon>Rhynocoris</taxon>
    </lineage>
</organism>